<dbReference type="Proteomes" id="UP000004679">
    <property type="component" value="Unassembled WGS sequence"/>
</dbReference>
<dbReference type="SUPFAM" id="SSF101307">
    <property type="entry name" value="YutG-like"/>
    <property type="match status" value="1"/>
</dbReference>
<organism evidence="4 5">
    <name type="scientific">Methylophaga thiooxydans DMS010</name>
    <dbReference type="NCBI Taxonomy" id="637616"/>
    <lineage>
        <taxon>Bacteria</taxon>
        <taxon>Pseudomonadati</taxon>
        <taxon>Pseudomonadota</taxon>
        <taxon>Gammaproteobacteria</taxon>
        <taxon>Thiotrichales</taxon>
        <taxon>Piscirickettsiaceae</taxon>
        <taxon>Methylophaga</taxon>
    </lineage>
</organism>
<accession>C0N8D0</accession>
<keyword evidence="1" id="KW-0595">Phospholipid degradation</keyword>
<feature type="transmembrane region" description="Helical" evidence="2">
    <location>
        <begin position="142"/>
        <end position="163"/>
    </location>
</feature>
<dbReference type="PIRSF" id="PIRSF006162">
    <property type="entry name" value="PgpA"/>
    <property type="match status" value="1"/>
</dbReference>
<keyword evidence="1" id="KW-0997">Cell inner membrane</keyword>
<dbReference type="GO" id="GO:0005886">
    <property type="term" value="C:plasma membrane"/>
    <property type="evidence" value="ECO:0007669"/>
    <property type="project" value="UniProtKB-SubCell"/>
</dbReference>
<keyword evidence="2" id="KW-1133">Transmembrane helix</keyword>
<keyword evidence="1 2" id="KW-0812">Transmembrane</keyword>
<dbReference type="GO" id="GO:0046872">
    <property type="term" value="F:metal ion binding"/>
    <property type="evidence" value="ECO:0007669"/>
    <property type="project" value="UniProtKB-KW"/>
</dbReference>
<comment type="subcellular location">
    <subcellularLocation>
        <location evidence="1">Cell inner membrane</location>
        <topology evidence="1">Multi-pass membrane protein</topology>
    </subcellularLocation>
</comment>
<keyword evidence="1" id="KW-0460">Magnesium</keyword>
<feature type="transmembrane region" description="Helical" evidence="2">
    <location>
        <begin position="59"/>
        <end position="77"/>
    </location>
</feature>
<protein>
    <recommendedName>
        <fullName evidence="1">Phosphatidylglycerophosphatase A</fullName>
        <ecNumber evidence="1">3.1.3.27</ecNumber>
    </recommendedName>
    <alternativeName>
        <fullName evidence="1">Phosphatidylglycerolphosphate phosphatase A</fullName>
    </alternativeName>
</protein>
<dbReference type="PANTHER" id="PTHR36305:SF1">
    <property type="entry name" value="PHOSPHATIDYLGLYCEROPHOSPHATASE A"/>
    <property type="match status" value="1"/>
</dbReference>
<proteinExistence type="predicted"/>
<keyword evidence="1 4" id="KW-0378">Hydrolase</keyword>
<keyword evidence="1" id="KW-0443">Lipid metabolism</keyword>
<evidence type="ECO:0000313" key="5">
    <source>
        <dbReference type="Proteomes" id="UP000004679"/>
    </source>
</evidence>
<evidence type="ECO:0000313" key="4">
    <source>
        <dbReference type="EMBL" id="EEF78966.1"/>
    </source>
</evidence>
<dbReference type="HOGENOM" id="CLU_103734_0_1_6"/>
<comment type="cofactor">
    <cofactor evidence="1">
        <name>Mg(2+)</name>
        <dbReference type="ChEBI" id="CHEBI:18420"/>
    </cofactor>
</comment>
<keyword evidence="5" id="KW-1185">Reference proteome</keyword>
<gene>
    <name evidence="4" type="primary">pgpA</name>
    <name evidence="4" type="ORF">MDMS009_2483</name>
</gene>
<keyword evidence="1" id="KW-0442">Lipid degradation</keyword>
<comment type="function">
    <text evidence="1">Lipid phosphatase which dephosphorylates phosphatidylglycerophosphate (PGP) to phosphatidylglycerol (PG).</text>
</comment>
<sequence length="166" mass="18239">MQGKAMTTSVPDVNFKTLLKNPAAFIAYGFGAGLSPKAPGTMGTLVAIPIYWLIQDWSLFAYLTFTVVAFLFGIWICQRTVDWLKQDDPGAVVWDEVVGYLVTMIAAPQGWAWIITGFVLFRIFDILKPWPVSLADKKLHGGLGIMLDDVIAGAMAAAVMVLIQLW</sequence>
<feature type="domain" description="YutG/PgpA" evidence="3">
    <location>
        <begin position="25"/>
        <end position="163"/>
    </location>
</feature>
<comment type="pathway">
    <text evidence="1">Phospholipid metabolism; phosphatidylglycerol biosynthesis; phosphatidylglycerol from CDP-diacylglycerol: step 2/2.</text>
</comment>
<keyword evidence="1" id="KW-1208">Phospholipid metabolism</keyword>
<dbReference type="CDD" id="cd06971">
    <property type="entry name" value="PgpA"/>
    <property type="match status" value="1"/>
</dbReference>
<reference evidence="4 5" key="1">
    <citation type="journal article" date="2011" name="J. Bacteriol.">
        <title>Draft genome sequence of the chemolithoheterotrophic, halophilic methylotroph Methylophaga thiooxydans DMS010.</title>
        <authorList>
            <person name="Boden R."/>
            <person name="Ferriera S."/>
            <person name="Johnson J."/>
            <person name="Kelly D.P."/>
            <person name="Murrell J.C."/>
            <person name="Schafer H."/>
        </authorList>
    </citation>
    <scope>NUCLEOTIDE SEQUENCE [LARGE SCALE GENOMIC DNA]</scope>
    <source>
        <strain evidence="4 5">DMS010</strain>
    </source>
</reference>
<dbReference type="GO" id="GO:0008962">
    <property type="term" value="F:phosphatidylglycerophosphatase activity"/>
    <property type="evidence" value="ECO:0007669"/>
    <property type="project" value="UniProtKB-EC"/>
</dbReference>
<evidence type="ECO:0000259" key="3">
    <source>
        <dbReference type="Pfam" id="PF04608"/>
    </source>
</evidence>
<dbReference type="UniPathway" id="UPA00084">
    <property type="reaction ID" value="UER00504"/>
</dbReference>
<dbReference type="EMBL" id="GG657903">
    <property type="protein sequence ID" value="EEF78966.1"/>
    <property type="molecule type" value="Genomic_DNA"/>
</dbReference>
<dbReference type="Pfam" id="PF04608">
    <property type="entry name" value="PgpA"/>
    <property type="match status" value="1"/>
</dbReference>
<dbReference type="InterPro" id="IPR036681">
    <property type="entry name" value="PgpA-like_sf"/>
</dbReference>
<name>C0N8D0_9GAMM</name>
<dbReference type="InterPro" id="IPR007686">
    <property type="entry name" value="YutG/PgpA"/>
</dbReference>
<feature type="transmembrane region" description="Helical" evidence="2">
    <location>
        <begin position="97"/>
        <end position="121"/>
    </location>
</feature>
<keyword evidence="1 2" id="KW-0472">Membrane</keyword>
<dbReference type="EC" id="3.1.3.27" evidence="1"/>
<dbReference type="AlphaFoldDB" id="C0N8D0"/>
<dbReference type="PANTHER" id="PTHR36305">
    <property type="entry name" value="PHOSPHATIDYLGLYCEROPHOSPHATASE A"/>
    <property type="match status" value="1"/>
</dbReference>
<dbReference type="GO" id="GO:0006655">
    <property type="term" value="P:phosphatidylglycerol biosynthetic process"/>
    <property type="evidence" value="ECO:0007669"/>
    <property type="project" value="UniProtKB-UniPathway"/>
</dbReference>
<keyword evidence="1" id="KW-1003">Cell membrane</keyword>
<dbReference type="InterPro" id="IPR026037">
    <property type="entry name" value="PgpA"/>
</dbReference>
<comment type="catalytic activity">
    <reaction evidence="1">
        <text>a 1,2-diacyl-sn-glycero-3-phospho-(1'-sn-glycero-3'-phosphate) + H2O = a 1,2-diacyl-sn-glycero-3-phospho-(1'-sn-glycerol) + phosphate</text>
        <dbReference type="Rhea" id="RHEA:33751"/>
        <dbReference type="ChEBI" id="CHEBI:15377"/>
        <dbReference type="ChEBI" id="CHEBI:43474"/>
        <dbReference type="ChEBI" id="CHEBI:60110"/>
        <dbReference type="ChEBI" id="CHEBI:64716"/>
        <dbReference type="EC" id="3.1.3.27"/>
    </reaction>
</comment>
<evidence type="ECO:0000256" key="1">
    <source>
        <dbReference type="PIRNR" id="PIRNR006162"/>
    </source>
</evidence>
<keyword evidence="1" id="KW-0479">Metal-binding</keyword>
<evidence type="ECO:0000256" key="2">
    <source>
        <dbReference type="SAM" id="Phobius"/>
    </source>
</evidence>
<dbReference type="GO" id="GO:0009395">
    <property type="term" value="P:phospholipid catabolic process"/>
    <property type="evidence" value="ECO:0007669"/>
    <property type="project" value="UniProtKB-KW"/>
</dbReference>